<feature type="domain" description="Methyltransferase type 11" evidence="2">
    <location>
        <begin position="45"/>
        <end position="137"/>
    </location>
</feature>
<dbReference type="EMBL" id="LBOI01000001">
    <property type="protein sequence ID" value="KKP32211.1"/>
    <property type="molecule type" value="Genomic_DNA"/>
</dbReference>
<accession>A0A0F9Z0Q0</accession>
<proteinExistence type="predicted"/>
<keyword evidence="1" id="KW-0808">Transferase</keyword>
<dbReference type="Pfam" id="PF08241">
    <property type="entry name" value="Methyltransf_11"/>
    <property type="match status" value="1"/>
</dbReference>
<dbReference type="AlphaFoldDB" id="A0A0F9Z0Q0"/>
<evidence type="ECO:0000256" key="1">
    <source>
        <dbReference type="ARBA" id="ARBA00022679"/>
    </source>
</evidence>
<reference evidence="3 4" key="1">
    <citation type="journal article" date="2015" name="Nature">
        <title>rRNA introns, odd ribosomes, and small enigmatic genomes across a large radiation of phyla.</title>
        <authorList>
            <person name="Brown C.T."/>
            <person name="Hug L.A."/>
            <person name="Thomas B.C."/>
            <person name="Sharon I."/>
            <person name="Castelle C.J."/>
            <person name="Singh A."/>
            <person name="Wilkins M.J."/>
            <person name="Williams K.H."/>
            <person name="Banfield J.F."/>
        </authorList>
    </citation>
    <scope>NUCLEOTIDE SEQUENCE [LARGE SCALE GENOMIC DNA]</scope>
</reference>
<comment type="caution">
    <text evidence="3">The sequence shown here is derived from an EMBL/GenBank/DDBJ whole genome shotgun (WGS) entry which is preliminary data.</text>
</comment>
<name>A0A0F9Z0Q0_9BACT</name>
<dbReference type="InterPro" id="IPR029063">
    <property type="entry name" value="SAM-dependent_MTases_sf"/>
</dbReference>
<gene>
    <name evidence="3" type="ORF">UR21_C0001G0007</name>
</gene>
<sequence>MAGYKFDYETKVWGGEKLRVSPIHFRASRLYFALQELKNKKGKLLDVGCGAGDFIEAFSFYLPKLDFTGIDISKKAIDRAKSRKIKAKFLVSGAEKLPFKNNSFDMVTCFDVLEHVKNPTQMIKEMYRVLKVGGTFYAFIPTEDNIFSPEGLLIKLGWKAKEIYGGHPHHYNREYVLKLLKAAGFRINKIKYGEHFTNQIIEIFYFSYLSIRGKNTDVTVEGYLAKNKKGFGVYILNLIKNFFSTISYFEARLLCNLSGGLGIHLTCTKK</sequence>
<organism evidence="3 4">
    <name type="scientific">Candidatus Woesebacteria bacterium GW2011_GWC2_31_9</name>
    <dbReference type="NCBI Taxonomy" id="1618586"/>
    <lineage>
        <taxon>Bacteria</taxon>
        <taxon>Candidatus Woeseibacteriota</taxon>
    </lineage>
</organism>
<evidence type="ECO:0000259" key="2">
    <source>
        <dbReference type="Pfam" id="PF08241"/>
    </source>
</evidence>
<dbReference type="Proteomes" id="UP000034803">
    <property type="component" value="Unassembled WGS sequence"/>
</dbReference>
<evidence type="ECO:0000313" key="4">
    <source>
        <dbReference type="Proteomes" id="UP000034803"/>
    </source>
</evidence>
<dbReference type="CDD" id="cd02440">
    <property type="entry name" value="AdoMet_MTases"/>
    <property type="match status" value="1"/>
</dbReference>
<dbReference type="PANTHER" id="PTHR44068:SF11">
    <property type="entry name" value="GERANYL DIPHOSPHATE 2-C-METHYLTRANSFERASE"/>
    <property type="match status" value="1"/>
</dbReference>
<dbReference type="InterPro" id="IPR013216">
    <property type="entry name" value="Methyltransf_11"/>
</dbReference>
<dbReference type="Gene3D" id="3.40.50.150">
    <property type="entry name" value="Vaccinia Virus protein VP39"/>
    <property type="match status" value="1"/>
</dbReference>
<dbReference type="InterPro" id="IPR050447">
    <property type="entry name" value="Erg6_SMT_methyltransf"/>
</dbReference>
<dbReference type="GO" id="GO:0008757">
    <property type="term" value="F:S-adenosylmethionine-dependent methyltransferase activity"/>
    <property type="evidence" value="ECO:0007669"/>
    <property type="project" value="InterPro"/>
</dbReference>
<dbReference type="PANTHER" id="PTHR44068">
    <property type="entry name" value="ZGC:194242"/>
    <property type="match status" value="1"/>
</dbReference>
<dbReference type="SUPFAM" id="SSF53335">
    <property type="entry name" value="S-adenosyl-L-methionine-dependent methyltransferases"/>
    <property type="match status" value="1"/>
</dbReference>
<protein>
    <recommendedName>
        <fullName evidence="2">Methyltransferase type 11 domain-containing protein</fullName>
    </recommendedName>
</protein>
<evidence type="ECO:0000313" key="3">
    <source>
        <dbReference type="EMBL" id="KKP32211.1"/>
    </source>
</evidence>